<evidence type="ECO:0000313" key="6">
    <source>
        <dbReference type="EMBL" id="SEP71469.1"/>
    </source>
</evidence>
<dbReference type="PANTHER" id="PTHR33734">
    <property type="entry name" value="LYSM DOMAIN-CONTAINING GPI-ANCHORED PROTEIN 2"/>
    <property type="match status" value="1"/>
</dbReference>
<keyword evidence="7" id="KW-1185">Reference proteome</keyword>
<feature type="domain" description="LysM" evidence="5">
    <location>
        <begin position="242"/>
        <end position="285"/>
    </location>
</feature>
<dbReference type="CDD" id="cd00118">
    <property type="entry name" value="LysM"/>
    <property type="match status" value="4"/>
</dbReference>
<dbReference type="GO" id="GO:0008932">
    <property type="term" value="F:lytic endotransglycosylase activity"/>
    <property type="evidence" value="ECO:0007669"/>
    <property type="project" value="TreeGrafter"/>
</dbReference>
<evidence type="ECO:0000256" key="2">
    <source>
        <dbReference type="ARBA" id="ARBA00022529"/>
    </source>
</evidence>
<organism evidence="6 7">
    <name type="scientific">Ignavigranum ruoffiae</name>
    <dbReference type="NCBI Taxonomy" id="89093"/>
    <lineage>
        <taxon>Bacteria</taxon>
        <taxon>Bacillati</taxon>
        <taxon>Bacillota</taxon>
        <taxon>Bacilli</taxon>
        <taxon>Lactobacillales</taxon>
        <taxon>Aerococcaceae</taxon>
        <taxon>Ignavigranum</taxon>
    </lineage>
</organism>
<dbReference type="PANTHER" id="PTHR33734:SF22">
    <property type="entry name" value="MEMBRANE-BOUND LYTIC MUREIN TRANSGLYCOSYLASE D"/>
    <property type="match status" value="1"/>
</dbReference>
<feature type="domain" description="LysM" evidence="5">
    <location>
        <begin position="315"/>
        <end position="358"/>
    </location>
</feature>
<sequence length="521" mass="55480">MTSRREIICQKAQKNRRIKNRKLFSKVNVSMMLLSSVFVLENVKPTNTLPVLTKTVEAKNSPSQFLGLVAEYAKEVAAKNDLYASVMIAQAALESGWGNSTLATNYHNLFGIKGSYNGQSAQMNTLEDDGSGNYYGITDGFRVYDNYGQSLADYASVLTGDNNPDSWRYNFYKGARKSNTSSYTDATSWLTGRYATDTSYGQKLNQLIANYNLTQYDGGYAQAVETQAATPSESTQQAVGAGSYQVKAGDSVWGIAHRYGMTMEALRAANNLSGNFIYPGQVLAVSGTSTASQPSQAVNNRTDSVTVDSTEAAAGSYVVKAGDSVWGIAHRYGISMEALTSANGISNNFIYPGQVLQVNAGQVQKQIPSQAIDATNVTETSAGSLSGSSYTVKAGDSVWGIAHRFGISMDSLVSANGIVNNFIYPGQSLAINGQAVVAQTNNQAETTPAESVAETAQPVETTVADNSVATSASSQGTYVVQRGDSLYAIARKNGISLDELVTLNGFSGYDQLILPGQVVLV</sequence>
<keyword evidence="6" id="KW-0378">Hydrolase</keyword>
<dbReference type="PROSITE" id="PS51782">
    <property type="entry name" value="LYSM"/>
    <property type="match status" value="4"/>
</dbReference>
<dbReference type="Pfam" id="PF01832">
    <property type="entry name" value="Glucosaminidase"/>
    <property type="match status" value="1"/>
</dbReference>
<feature type="domain" description="LysM" evidence="5">
    <location>
        <begin position="476"/>
        <end position="521"/>
    </location>
</feature>
<keyword evidence="3" id="KW-0081">Bacteriolytic enzyme</keyword>
<dbReference type="SUPFAM" id="SSF54106">
    <property type="entry name" value="LysM domain"/>
    <property type="match status" value="4"/>
</dbReference>
<evidence type="ECO:0000259" key="5">
    <source>
        <dbReference type="PROSITE" id="PS51782"/>
    </source>
</evidence>
<dbReference type="SMART" id="SM00047">
    <property type="entry name" value="LYZ2"/>
    <property type="match status" value="1"/>
</dbReference>
<proteinExistence type="inferred from homology"/>
<evidence type="ECO:0000256" key="1">
    <source>
        <dbReference type="ARBA" id="ARBA00010266"/>
    </source>
</evidence>
<dbReference type="Gene3D" id="3.10.350.10">
    <property type="entry name" value="LysM domain"/>
    <property type="match status" value="4"/>
</dbReference>
<comment type="similarity">
    <text evidence="1">Belongs to the glycosyl hydrolase 73 family.</text>
</comment>
<protein>
    <recommendedName>
        <fullName evidence="4">Peptidoglycan hydrolase</fullName>
    </recommendedName>
</protein>
<dbReference type="AlphaFoldDB" id="A0A1H9A468"/>
<reference evidence="6 7" key="1">
    <citation type="submission" date="2016-10" db="EMBL/GenBank/DDBJ databases">
        <authorList>
            <person name="de Groot N.N."/>
        </authorList>
    </citation>
    <scope>NUCLEOTIDE SEQUENCE [LARGE SCALE GENOMIC DNA]</scope>
    <source>
        <strain evidence="6 7">DSM 15695</strain>
    </source>
</reference>
<dbReference type="SMART" id="SM00257">
    <property type="entry name" value="LysM"/>
    <property type="match status" value="4"/>
</dbReference>
<keyword evidence="2" id="KW-0929">Antimicrobial</keyword>
<name>A0A1H9A468_9LACT</name>
<accession>A0A1H9A468</accession>
<evidence type="ECO:0000313" key="7">
    <source>
        <dbReference type="Proteomes" id="UP000198833"/>
    </source>
</evidence>
<dbReference type="InterPro" id="IPR018392">
    <property type="entry name" value="LysM"/>
</dbReference>
<gene>
    <name evidence="6" type="ORF">SAMN04488558_101414</name>
</gene>
<dbReference type="GO" id="GO:0004040">
    <property type="term" value="F:amidase activity"/>
    <property type="evidence" value="ECO:0007669"/>
    <property type="project" value="InterPro"/>
</dbReference>
<dbReference type="EMBL" id="FOEN01000001">
    <property type="protein sequence ID" value="SEP71469.1"/>
    <property type="molecule type" value="Genomic_DNA"/>
</dbReference>
<dbReference type="STRING" id="89093.SAMN04488558_101414"/>
<dbReference type="InterPro" id="IPR002901">
    <property type="entry name" value="MGlyc_endo_b_GlcNAc-like_dom"/>
</dbReference>
<dbReference type="GO" id="GO:0031640">
    <property type="term" value="P:killing of cells of another organism"/>
    <property type="evidence" value="ECO:0007669"/>
    <property type="project" value="UniProtKB-KW"/>
</dbReference>
<evidence type="ECO:0000256" key="4">
    <source>
        <dbReference type="ARBA" id="ARBA00032108"/>
    </source>
</evidence>
<evidence type="ECO:0000256" key="3">
    <source>
        <dbReference type="ARBA" id="ARBA00022638"/>
    </source>
</evidence>
<dbReference type="Proteomes" id="UP000198833">
    <property type="component" value="Unassembled WGS sequence"/>
</dbReference>
<dbReference type="Gene3D" id="1.10.530.10">
    <property type="match status" value="1"/>
</dbReference>
<dbReference type="GO" id="GO:0042742">
    <property type="term" value="P:defense response to bacterium"/>
    <property type="evidence" value="ECO:0007669"/>
    <property type="project" value="UniProtKB-KW"/>
</dbReference>
<feature type="domain" description="LysM" evidence="5">
    <location>
        <begin position="388"/>
        <end position="431"/>
    </location>
</feature>
<dbReference type="Gene3D" id="4.10.80.30">
    <property type="entry name" value="DNA polymerase, domain 6"/>
    <property type="match status" value="1"/>
</dbReference>
<dbReference type="Pfam" id="PF01476">
    <property type="entry name" value="LysM"/>
    <property type="match status" value="4"/>
</dbReference>
<dbReference type="InterPro" id="IPR036779">
    <property type="entry name" value="LysM_dom_sf"/>
</dbReference>